<feature type="transmembrane region" description="Helical" evidence="11">
    <location>
        <begin position="39"/>
        <end position="62"/>
    </location>
</feature>
<evidence type="ECO:0000256" key="8">
    <source>
        <dbReference type="ARBA" id="ARBA00023098"/>
    </source>
</evidence>
<evidence type="ECO:0000313" key="12">
    <source>
        <dbReference type="EMBL" id="ACV40232.1"/>
    </source>
</evidence>
<dbReference type="EC" id="2.3.1.-" evidence="11"/>
<dbReference type="InterPro" id="IPR007130">
    <property type="entry name" value="DAGAT"/>
</dbReference>
<keyword evidence="3" id="KW-0444">Lipid biosynthesis</keyword>
<keyword evidence="8" id="KW-0443">Lipid metabolism</keyword>
<keyword evidence="10 12" id="KW-0012">Acyltransferase</keyword>
<name>D6BNB1_VERGA</name>
<evidence type="ECO:0000256" key="5">
    <source>
        <dbReference type="ARBA" id="ARBA00022692"/>
    </source>
</evidence>
<evidence type="ECO:0000256" key="1">
    <source>
        <dbReference type="ARBA" id="ARBA00004477"/>
    </source>
</evidence>
<evidence type="ECO:0000256" key="7">
    <source>
        <dbReference type="ARBA" id="ARBA00022989"/>
    </source>
</evidence>
<evidence type="ECO:0000256" key="11">
    <source>
        <dbReference type="RuleBase" id="RU367023"/>
    </source>
</evidence>
<comment type="similarity">
    <text evidence="2 11">Belongs to the diacylglycerol acyltransferase family.</text>
</comment>
<sequence length="338" mass="38508">MGEFANHNRINSNDVKNEEKGNSRVFNGREIYHTSIPRALIALSLWIGSIHFILFLLFISYILFSPPTSAMVIGFQVILMVLPLDENSKFGLRIFSYVSKYVMGHFPVTLYVEDMKCFQSNRAYVFGFHPHSVFPLGVAILCEHLAVIPIPNIKFLTSNPIFRTPVLRQIWSWCGAIAASKKNFTAYLSAGYTCVVIPGGVQEILHMRQGAESDNVFISRRKGFIKVAIQTVTPLVPVFFFGQAHTYKWWRPKCEFYVLKARAIRFGPTVFWGRLGSHLPCKNPTVVVVGRPITVEKTLKPTIDEISKFQREYTVSLRNLFDKYKTEIGHPGLELKIL</sequence>
<dbReference type="GO" id="GO:0004144">
    <property type="term" value="F:diacylglycerol O-acyltransferase activity"/>
    <property type="evidence" value="ECO:0007669"/>
    <property type="project" value="UniProtKB-ARBA"/>
</dbReference>
<reference evidence="12" key="1">
    <citation type="journal article" date="2010" name="Plant Biotechnol. J.">
        <title>Vernonia DGATs increase accumulation of epoxy fatty acids in oil.</title>
        <authorList>
            <person name="Li R."/>
            <person name="Yu K."/>
            <person name="Hatanaka T."/>
            <person name="Hildebrand D.F."/>
        </authorList>
    </citation>
    <scope>NUCLEOTIDE SEQUENCE</scope>
</reference>
<evidence type="ECO:0000256" key="2">
    <source>
        <dbReference type="ARBA" id="ARBA00005420"/>
    </source>
</evidence>
<dbReference type="CDD" id="cd07987">
    <property type="entry name" value="LPLAT_MGAT-like"/>
    <property type="match status" value="1"/>
</dbReference>
<protein>
    <recommendedName>
        <fullName evidence="11">Acyltransferase</fullName>
        <ecNumber evidence="11">2.3.1.-</ecNumber>
    </recommendedName>
</protein>
<keyword evidence="7 11" id="KW-1133">Transmembrane helix</keyword>
<evidence type="ECO:0000256" key="10">
    <source>
        <dbReference type="ARBA" id="ARBA00023315"/>
    </source>
</evidence>
<organism evidence="12">
    <name type="scientific">Vernonia galamensis</name>
    <name type="common">Ironweed</name>
    <name type="synonym">Vernonia pauciflora</name>
    <dbReference type="NCBI Taxonomy" id="83960"/>
    <lineage>
        <taxon>Eukaryota</taxon>
        <taxon>Viridiplantae</taxon>
        <taxon>Streptophyta</taxon>
        <taxon>Embryophyta</taxon>
        <taxon>Tracheophyta</taxon>
        <taxon>Spermatophyta</taxon>
        <taxon>Magnoliopsida</taxon>
        <taxon>eudicotyledons</taxon>
        <taxon>Gunneridae</taxon>
        <taxon>Pentapetalae</taxon>
        <taxon>asterids</taxon>
        <taxon>campanulids</taxon>
        <taxon>Asterales</taxon>
        <taxon>Asteraceae</taxon>
        <taxon>Vernonioideae</taxon>
        <taxon>Vernonieae</taxon>
        <taxon>Vernoniinae</taxon>
        <taxon>Vernonia</taxon>
    </lineage>
</organism>
<evidence type="ECO:0000256" key="3">
    <source>
        <dbReference type="ARBA" id="ARBA00022516"/>
    </source>
</evidence>
<dbReference type="GO" id="GO:0019432">
    <property type="term" value="P:triglyceride biosynthetic process"/>
    <property type="evidence" value="ECO:0007669"/>
    <property type="project" value="TreeGrafter"/>
</dbReference>
<evidence type="ECO:0000256" key="6">
    <source>
        <dbReference type="ARBA" id="ARBA00022824"/>
    </source>
</evidence>
<dbReference type="PANTHER" id="PTHR12317">
    <property type="entry name" value="DIACYLGLYCEROL O-ACYLTRANSFERASE"/>
    <property type="match status" value="1"/>
</dbReference>
<keyword evidence="6 11" id="KW-0256">Endoplasmic reticulum</keyword>
<comment type="subcellular location">
    <subcellularLocation>
        <location evidence="1 11">Endoplasmic reticulum membrane</location>
        <topology evidence="1 11">Multi-pass membrane protein</topology>
    </subcellularLocation>
</comment>
<evidence type="ECO:0000256" key="4">
    <source>
        <dbReference type="ARBA" id="ARBA00022679"/>
    </source>
</evidence>
<keyword evidence="9 11" id="KW-0472">Membrane</keyword>
<dbReference type="EMBL" id="FJ652577">
    <property type="protein sequence ID" value="ACV40232.1"/>
    <property type="molecule type" value="mRNA"/>
</dbReference>
<dbReference type="PANTHER" id="PTHR12317:SF63">
    <property type="entry name" value="DIACYLGLYCEROL O-ACYLTRANSFERASE 2"/>
    <property type="match status" value="1"/>
</dbReference>
<proteinExistence type="evidence at transcript level"/>
<dbReference type="AlphaFoldDB" id="D6BNB1"/>
<keyword evidence="4 11" id="KW-0808">Transferase</keyword>
<dbReference type="GO" id="GO:0005789">
    <property type="term" value="C:endoplasmic reticulum membrane"/>
    <property type="evidence" value="ECO:0007669"/>
    <property type="project" value="UniProtKB-SubCell"/>
</dbReference>
<accession>D6BNB1</accession>
<dbReference type="Pfam" id="PF03982">
    <property type="entry name" value="DAGAT"/>
    <property type="match status" value="1"/>
</dbReference>
<evidence type="ECO:0000256" key="9">
    <source>
        <dbReference type="ARBA" id="ARBA00023136"/>
    </source>
</evidence>
<keyword evidence="5 11" id="KW-0812">Transmembrane</keyword>
<comment type="caution">
    <text evidence="11">Lacks conserved residue(s) required for the propagation of feature annotation.</text>
</comment>